<sequence length="128" mass="14816">QLRYENCMEDIFHLLDIIEEMGNNNICEITEEDIDLVVRGYVEQKISLYYSSPNAQTLSASMYIIGLIAEAKARVIADSWYYWVYKKDELLILLNHQYIDDSEDGDDRFGEFLALLESDTDINTASLT</sequence>
<comment type="caution">
    <text evidence="1">The sequence shown here is derived from an EMBL/GenBank/DDBJ whole genome shotgun (WGS) entry which is preliminary data.</text>
</comment>
<proteinExistence type="predicted"/>
<dbReference type="Proteomes" id="UP001153678">
    <property type="component" value="Unassembled WGS sequence"/>
</dbReference>
<reference evidence="1" key="1">
    <citation type="submission" date="2022-08" db="EMBL/GenBank/DDBJ databases">
        <authorList>
            <person name="Kallberg Y."/>
            <person name="Tangrot J."/>
            <person name="Rosling A."/>
        </authorList>
    </citation>
    <scope>NUCLEOTIDE SEQUENCE</scope>
    <source>
        <strain evidence="1">Wild A</strain>
    </source>
</reference>
<accession>A0A9W4SGF6</accession>
<name>A0A9W4SGF6_9GLOM</name>
<evidence type="ECO:0000313" key="1">
    <source>
        <dbReference type="EMBL" id="CAI2168534.1"/>
    </source>
</evidence>
<dbReference type="EMBL" id="CAMKVN010000497">
    <property type="protein sequence ID" value="CAI2168534.1"/>
    <property type="molecule type" value="Genomic_DNA"/>
</dbReference>
<organism evidence="1 2">
    <name type="scientific">Funneliformis geosporum</name>
    <dbReference type="NCBI Taxonomy" id="1117311"/>
    <lineage>
        <taxon>Eukaryota</taxon>
        <taxon>Fungi</taxon>
        <taxon>Fungi incertae sedis</taxon>
        <taxon>Mucoromycota</taxon>
        <taxon>Glomeromycotina</taxon>
        <taxon>Glomeromycetes</taxon>
        <taxon>Glomerales</taxon>
        <taxon>Glomeraceae</taxon>
        <taxon>Funneliformis</taxon>
    </lineage>
</organism>
<feature type="non-terminal residue" evidence="1">
    <location>
        <position position="1"/>
    </location>
</feature>
<gene>
    <name evidence="1" type="ORF">FWILDA_LOCUS3630</name>
</gene>
<evidence type="ECO:0000313" key="2">
    <source>
        <dbReference type="Proteomes" id="UP001153678"/>
    </source>
</evidence>
<keyword evidence="2" id="KW-1185">Reference proteome</keyword>
<protein>
    <submittedName>
        <fullName evidence="1">809_t:CDS:1</fullName>
    </submittedName>
</protein>
<dbReference type="AlphaFoldDB" id="A0A9W4SGF6"/>
<dbReference type="OrthoDB" id="2385965at2759"/>